<accession>A0A846TTE6</accession>
<comment type="caution">
    <text evidence="2">The sequence shown here is derived from an EMBL/GenBank/DDBJ whole genome shotgun (WGS) entry which is preliminary data.</text>
</comment>
<dbReference type="Pfam" id="PF21101">
    <property type="entry name" value="YqgU"/>
    <property type="match status" value="1"/>
</dbReference>
<evidence type="ECO:0000313" key="3">
    <source>
        <dbReference type="Proteomes" id="UP000587942"/>
    </source>
</evidence>
<dbReference type="RefSeq" id="WP_167831549.1">
    <property type="nucleotide sequence ID" value="NZ_JAAVUM010000003.1"/>
</dbReference>
<evidence type="ECO:0000313" key="2">
    <source>
        <dbReference type="EMBL" id="NKE05086.1"/>
    </source>
</evidence>
<organism evidence="2 3">
    <name type="scientific">Mesobacillus selenatarsenatis</name>
    <dbReference type="NCBI Taxonomy" id="388741"/>
    <lineage>
        <taxon>Bacteria</taxon>
        <taxon>Bacillati</taxon>
        <taxon>Bacillota</taxon>
        <taxon>Bacilli</taxon>
        <taxon>Bacillales</taxon>
        <taxon>Bacillaceae</taxon>
        <taxon>Mesobacillus</taxon>
    </lineage>
</organism>
<dbReference type="SUPFAM" id="SSF69304">
    <property type="entry name" value="Tricorn protease N-terminal domain"/>
    <property type="match status" value="1"/>
</dbReference>
<proteinExistence type="predicted"/>
<sequence length="386" mass="43766">MKNIKESTYRIPFVIWGILIIITSATALSGCTQKLEGSLHKRADHSLDRIRELPSPSFLGEGIIPIKIGEDEEFYKSAGWLSGSEILYVSNKGEQTSLLYSYNLGTGKGAMLYRSDEPIITAVPSPDRKKVLIHSSASEEGLLTIIDLSGEELYSTSIQSYEITFEWNPFDENLIMISAFTEEWDFNSYLLDLRNNKLDEIKLPEPFVRWISEDELVYQEWDEEGMELTAPLNSLSLNESKTETLFEGIYQFDSLGPYLMTVKVDDEKNPGLGLYSFFRSGDRQVASFTAPLLTSFSGWVVPFYDLMENGKGFIYLKANSMGDADLYEGGYNLMRYHLESQKEEVVLSELANEPLSCSPSGEMCLYGFQLEKVLNIETNEMFNLVY</sequence>
<name>A0A846TTE6_9BACI</name>
<protein>
    <recommendedName>
        <fullName evidence="1">YqgU-like 6-bladed beta-propeller domain-containing protein</fullName>
    </recommendedName>
</protein>
<feature type="domain" description="YqgU-like 6-bladed beta-propeller" evidence="1">
    <location>
        <begin position="103"/>
        <end position="367"/>
    </location>
</feature>
<evidence type="ECO:0000259" key="1">
    <source>
        <dbReference type="Pfam" id="PF21101"/>
    </source>
</evidence>
<dbReference type="EMBL" id="JAAVUM010000003">
    <property type="protein sequence ID" value="NKE05086.1"/>
    <property type="molecule type" value="Genomic_DNA"/>
</dbReference>
<dbReference type="AlphaFoldDB" id="A0A846TTE6"/>
<reference evidence="2 3" key="1">
    <citation type="submission" date="2020-03" db="EMBL/GenBank/DDBJ databases">
        <authorList>
            <person name="Sun Q."/>
        </authorList>
    </citation>
    <scope>NUCLEOTIDE SEQUENCE [LARGE SCALE GENOMIC DNA]</scope>
    <source>
        <strain evidence="2 3">KACC 21451</strain>
    </source>
</reference>
<dbReference type="Proteomes" id="UP000587942">
    <property type="component" value="Unassembled WGS sequence"/>
</dbReference>
<dbReference type="PROSITE" id="PS51257">
    <property type="entry name" value="PROKAR_LIPOPROTEIN"/>
    <property type="match status" value="1"/>
</dbReference>
<dbReference type="InterPro" id="IPR048421">
    <property type="entry name" value="YqgU_beta-prop"/>
</dbReference>
<gene>
    <name evidence="2" type="ORF">GWK17_06300</name>
</gene>